<dbReference type="OrthoDB" id="6507044at2759"/>
<comment type="caution">
    <text evidence="5">The sequence shown here is derived from an EMBL/GenBank/DDBJ whole genome shotgun (WGS) entry which is preliminary data.</text>
</comment>
<dbReference type="FunFam" id="3.10.450.50:FF:000005">
    <property type="entry name" value="Nuclear transport factor 2"/>
    <property type="match status" value="1"/>
</dbReference>
<dbReference type="PROSITE" id="PS50177">
    <property type="entry name" value="NTF2_DOMAIN"/>
    <property type="match status" value="1"/>
</dbReference>
<dbReference type="CDD" id="cd00780">
    <property type="entry name" value="NTF2"/>
    <property type="match status" value="1"/>
</dbReference>
<dbReference type="PANTHER" id="PTHR12612">
    <property type="entry name" value="NUCLEAR TRANSPORT FACTOR 2"/>
    <property type="match status" value="1"/>
</dbReference>
<dbReference type="GO" id="GO:0051028">
    <property type="term" value="P:mRNA transport"/>
    <property type="evidence" value="ECO:0007669"/>
    <property type="project" value="UniProtKB-UniRule"/>
</dbReference>
<keyword evidence="3" id="KW-0539">Nucleus</keyword>
<reference evidence="5 6" key="1">
    <citation type="submission" date="2020-11" db="EMBL/GenBank/DDBJ databases">
        <title>Kefir isolates.</title>
        <authorList>
            <person name="Marcisauskas S."/>
            <person name="Kim Y."/>
            <person name="Blasche S."/>
        </authorList>
    </citation>
    <scope>NUCLEOTIDE SEQUENCE [LARGE SCALE GENOMIC DNA]</scope>
    <source>
        <strain evidence="5 6">KR</strain>
    </source>
</reference>
<dbReference type="Pfam" id="PF02136">
    <property type="entry name" value="NTF2"/>
    <property type="match status" value="1"/>
</dbReference>
<dbReference type="InterPro" id="IPR032710">
    <property type="entry name" value="NTF2-like_dom_sf"/>
</dbReference>
<organism evidence="5 6">
    <name type="scientific">Rhodotorula mucilaginosa</name>
    <name type="common">Yeast</name>
    <name type="synonym">Rhodotorula rubra</name>
    <dbReference type="NCBI Taxonomy" id="5537"/>
    <lineage>
        <taxon>Eukaryota</taxon>
        <taxon>Fungi</taxon>
        <taxon>Dikarya</taxon>
        <taxon>Basidiomycota</taxon>
        <taxon>Pucciniomycotina</taxon>
        <taxon>Microbotryomycetes</taxon>
        <taxon>Sporidiobolales</taxon>
        <taxon>Sporidiobolaceae</taxon>
        <taxon>Rhodotorula</taxon>
    </lineage>
</organism>
<keyword evidence="3" id="KW-0813">Transport</keyword>
<evidence type="ECO:0000313" key="6">
    <source>
        <dbReference type="Proteomes" id="UP000777482"/>
    </source>
</evidence>
<dbReference type="Proteomes" id="UP000777482">
    <property type="component" value="Unassembled WGS sequence"/>
</dbReference>
<evidence type="ECO:0000259" key="4">
    <source>
        <dbReference type="PROSITE" id="PS50177"/>
    </source>
</evidence>
<evidence type="ECO:0000256" key="1">
    <source>
        <dbReference type="ARBA" id="ARBA00022490"/>
    </source>
</evidence>
<name>A0A9P7B5L7_RHOMI</name>
<evidence type="ECO:0000313" key="5">
    <source>
        <dbReference type="EMBL" id="KAG0660843.1"/>
    </source>
</evidence>
<dbReference type="GO" id="GO:0005635">
    <property type="term" value="C:nuclear envelope"/>
    <property type="evidence" value="ECO:0007669"/>
    <property type="project" value="UniProtKB-ARBA"/>
</dbReference>
<dbReference type="SUPFAM" id="SSF54427">
    <property type="entry name" value="NTF2-like"/>
    <property type="match status" value="1"/>
</dbReference>
<proteinExistence type="predicted"/>
<comment type="function">
    <text evidence="3">Has a role in nuclear-cytoplasmic transport of proteins and mRNAs.</text>
</comment>
<gene>
    <name evidence="5" type="primary">NTF2</name>
    <name evidence="5" type="ORF">C6P46_004398</name>
</gene>
<keyword evidence="3" id="KW-0653">Protein transport</keyword>
<comment type="subcellular location">
    <subcellularLocation>
        <location evidence="3">Cytoplasm</location>
    </subcellularLocation>
    <subcellularLocation>
        <location evidence="3">Nucleus</location>
    </subcellularLocation>
</comment>
<evidence type="ECO:0000256" key="2">
    <source>
        <dbReference type="ARBA" id="ARBA00026247"/>
    </source>
</evidence>
<feature type="domain" description="NTF2" evidence="4">
    <location>
        <begin position="7"/>
        <end position="121"/>
    </location>
</feature>
<keyword evidence="1 3" id="KW-0963">Cytoplasm</keyword>
<dbReference type="InterPro" id="IPR045875">
    <property type="entry name" value="NTF2"/>
</dbReference>
<keyword evidence="6" id="KW-1185">Reference proteome</keyword>
<dbReference type="GO" id="GO:0005737">
    <property type="term" value="C:cytoplasm"/>
    <property type="evidence" value="ECO:0007669"/>
    <property type="project" value="UniProtKB-SubCell"/>
</dbReference>
<dbReference type="EMBL" id="PUHQ01000040">
    <property type="protein sequence ID" value="KAG0660843.1"/>
    <property type="molecule type" value="Genomic_DNA"/>
</dbReference>
<evidence type="ECO:0000256" key="3">
    <source>
        <dbReference type="RuleBase" id="RU369002"/>
    </source>
</evidence>
<dbReference type="AlphaFoldDB" id="A0A9P7B5L7"/>
<protein>
    <recommendedName>
        <fullName evidence="2 3">Nuclear transport factor 2</fullName>
        <shortName evidence="3">NTF-2</shortName>
    </recommendedName>
</protein>
<dbReference type="InterPro" id="IPR002075">
    <property type="entry name" value="NTF2_dom"/>
</dbReference>
<dbReference type="GO" id="GO:0006606">
    <property type="term" value="P:protein import into nucleus"/>
    <property type="evidence" value="ECO:0007669"/>
    <property type="project" value="UniProtKB-ARBA"/>
</dbReference>
<dbReference type="Gene3D" id="3.10.450.50">
    <property type="match status" value="1"/>
</dbReference>
<accession>A0A9P7B5L7</accession>
<dbReference type="InterPro" id="IPR018222">
    <property type="entry name" value="Nuclear_transport_factor_2_euk"/>
</dbReference>
<sequence>MADINAIAKQFVEFYYNQFDSDRSQLAPLYRDHSMLSFEAQQFQGAASIVEKLAGLPFTSIKHQVSTMDAQPAATDKASMIVLVTGQLLTGEESNPLMFSQVFHLMPENGSYYVFNDVFRLVYGA</sequence>